<reference evidence="7 8" key="1">
    <citation type="submission" date="2018-02" db="EMBL/GenBank/DDBJ databases">
        <title>The genomes of Aspergillus section Nigri reveals drivers in fungal speciation.</title>
        <authorList>
            <consortium name="DOE Joint Genome Institute"/>
            <person name="Vesth T.C."/>
            <person name="Nybo J."/>
            <person name="Theobald S."/>
            <person name="Brandl J."/>
            <person name="Frisvad J.C."/>
            <person name="Nielsen K.F."/>
            <person name="Lyhne E.K."/>
            <person name="Kogle M.E."/>
            <person name="Kuo A."/>
            <person name="Riley R."/>
            <person name="Clum A."/>
            <person name="Nolan M."/>
            <person name="Lipzen A."/>
            <person name="Salamov A."/>
            <person name="Henrissat B."/>
            <person name="Wiebenga A."/>
            <person name="De vries R.P."/>
            <person name="Grigoriev I.V."/>
            <person name="Mortensen U.H."/>
            <person name="Andersen M.R."/>
            <person name="Baker S.E."/>
        </authorList>
    </citation>
    <scope>NUCLEOTIDE SEQUENCE [LARGE SCALE GENOMIC DNA]</scope>
    <source>
        <strain evidence="7 8">CBS 707.79</strain>
    </source>
</reference>
<dbReference type="InterPro" id="IPR050987">
    <property type="entry name" value="AtrR-like"/>
</dbReference>
<evidence type="ECO:0000256" key="2">
    <source>
        <dbReference type="ARBA" id="ARBA00023015"/>
    </source>
</evidence>
<dbReference type="GO" id="GO:0000981">
    <property type="term" value="F:DNA-binding transcription factor activity, RNA polymerase II-specific"/>
    <property type="evidence" value="ECO:0007669"/>
    <property type="project" value="InterPro"/>
</dbReference>
<dbReference type="CDD" id="cd00067">
    <property type="entry name" value="GAL4"/>
    <property type="match status" value="1"/>
</dbReference>
<keyword evidence="2" id="KW-0805">Transcription regulation</keyword>
<dbReference type="Pfam" id="PF00172">
    <property type="entry name" value="Zn_clus"/>
    <property type="match status" value="1"/>
</dbReference>
<keyword evidence="3" id="KW-0238">DNA-binding</keyword>
<evidence type="ECO:0000256" key="4">
    <source>
        <dbReference type="ARBA" id="ARBA00023163"/>
    </source>
</evidence>
<dbReference type="PANTHER" id="PTHR46910:SF25">
    <property type="entry name" value="ABC-TRANSPORTER-REGULATING TRANSCRIPTION FACTOR"/>
    <property type="match status" value="1"/>
</dbReference>
<gene>
    <name evidence="7" type="ORF">BO71DRAFT_428393</name>
</gene>
<evidence type="ECO:0000313" key="7">
    <source>
        <dbReference type="EMBL" id="PYH96173.1"/>
    </source>
</evidence>
<evidence type="ECO:0000256" key="5">
    <source>
        <dbReference type="ARBA" id="ARBA00023242"/>
    </source>
</evidence>
<organism evidence="7 8">
    <name type="scientific">Aspergillus ellipticus CBS 707.79</name>
    <dbReference type="NCBI Taxonomy" id="1448320"/>
    <lineage>
        <taxon>Eukaryota</taxon>
        <taxon>Fungi</taxon>
        <taxon>Dikarya</taxon>
        <taxon>Ascomycota</taxon>
        <taxon>Pezizomycotina</taxon>
        <taxon>Eurotiomycetes</taxon>
        <taxon>Eurotiomycetidae</taxon>
        <taxon>Eurotiales</taxon>
        <taxon>Aspergillaceae</taxon>
        <taxon>Aspergillus</taxon>
        <taxon>Aspergillus subgen. Circumdati</taxon>
    </lineage>
</organism>
<dbReference type="SMART" id="SM00066">
    <property type="entry name" value="GAL4"/>
    <property type="match status" value="1"/>
</dbReference>
<dbReference type="AlphaFoldDB" id="A0A319DXK2"/>
<dbReference type="OrthoDB" id="103819at2759"/>
<keyword evidence="5" id="KW-0539">Nucleus</keyword>
<keyword evidence="1" id="KW-0479">Metal-binding</keyword>
<dbReference type="Gene3D" id="4.10.240.10">
    <property type="entry name" value="Zn(2)-C6 fungal-type DNA-binding domain"/>
    <property type="match status" value="1"/>
</dbReference>
<dbReference type="EMBL" id="KZ825842">
    <property type="protein sequence ID" value="PYH96173.1"/>
    <property type="molecule type" value="Genomic_DNA"/>
</dbReference>
<dbReference type="PROSITE" id="PS00463">
    <property type="entry name" value="ZN2_CY6_FUNGAL_1"/>
    <property type="match status" value="1"/>
</dbReference>
<dbReference type="InterPro" id="IPR007219">
    <property type="entry name" value="XnlR_reg_dom"/>
</dbReference>
<dbReference type="InterPro" id="IPR036864">
    <property type="entry name" value="Zn2-C6_fun-type_DNA-bd_sf"/>
</dbReference>
<keyword evidence="8" id="KW-1185">Reference proteome</keyword>
<dbReference type="PROSITE" id="PS50048">
    <property type="entry name" value="ZN2_CY6_FUNGAL_2"/>
    <property type="match status" value="1"/>
</dbReference>
<dbReference type="Pfam" id="PF04082">
    <property type="entry name" value="Fungal_trans"/>
    <property type="match status" value="1"/>
</dbReference>
<dbReference type="InterPro" id="IPR001138">
    <property type="entry name" value="Zn2Cys6_DnaBD"/>
</dbReference>
<evidence type="ECO:0000313" key="8">
    <source>
        <dbReference type="Proteomes" id="UP000247810"/>
    </source>
</evidence>
<dbReference type="STRING" id="1448320.A0A319DXK2"/>
<dbReference type="GO" id="GO:0006351">
    <property type="term" value="P:DNA-templated transcription"/>
    <property type="evidence" value="ECO:0007669"/>
    <property type="project" value="InterPro"/>
</dbReference>
<dbReference type="Proteomes" id="UP000247810">
    <property type="component" value="Unassembled WGS sequence"/>
</dbReference>
<dbReference type="CDD" id="cd12148">
    <property type="entry name" value="fungal_TF_MHR"/>
    <property type="match status" value="1"/>
</dbReference>
<evidence type="ECO:0000256" key="1">
    <source>
        <dbReference type="ARBA" id="ARBA00022723"/>
    </source>
</evidence>
<sequence length="636" mass="69961">MSGPEPACDECRIRKVRCDKAEPACSSCCKSGLVCQFTNKGRRVNHTKKLLEVAWRGSKKPSTGCLSAVEVSQTPSKSIQEPNIWIAVPVDPRIGPAISDDSLTDSLSDQGCERPNSIGSLYAEAQAVSDYLALSLPQSQDSSSERPINEGTSPQASVLRAQLTEAGALFQRLANGSPTPADPDPEPYDGLPPCLPPRALLEVFVETYFTELSPLLPIYDWSSVVAAMESECPVQRSPGNHSNFQHLLQPRLANVQALLSMALIALKYFDFTMFETVFAQACEIATSIGLHQSCAKQGPECRNLFWALFITDKHATLITGKPSLLPSYDCGIPLPISDPGIDQFTARISLAYIQEELHRSLYSAQVSRLDRNHLSRRARKLSRRLDDWTAQHTRILNPPATSSAQPSFCAAELHYALCICRVLVQRRVIAPQSGQLRLQHARTGMKVFRELCEGYQPRDGISAVAVFERFLLRYSTVLFIEIYIHALTSIGAKPPTNTEADPDTADLTFFASRADCLATRTMKSSYASTIRDVSVLCSDIITRVGYARQQQQQQQQQQSDVSAPVSEPPLASTPTFLEAITKSGTFSTFDPYWDLSTSSLEIETELELQAGGRNPLGGLGLIWETDLEVLMDGVVR</sequence>
<name>A0A319DXK2_9EURO</name>
<dbReference type="GO" id="GO:0008270">
    <property type="term" value="F:zinc ion binding"/>
    <property type="evidence" value="ECO:0007669"/>
    <property type="project" value="InterPro"/>
</dbReference>
<accession>A0A319DXK2</accession>
<dbReference type="VEuPathDB" id="FungiDB:BO71DRAFT_428393"/>
<dbReference type="PANTHER" id="PTHR46910">
    <property type="entry name" value="TRANSCRIPTION FACTOR PDR1"/>
    <property type="match status" value="1"/>
</dbReference>
<protein>
    <recommendedName>
        <fullName evidence="6">Zn(2)-C6 fungal-type domain-containing protein</fullName>
    </recommendedName>
</protein>
<evidence type="ECO:0000256" key="3">
    <source>
        <dbReference type="ARBA" id="ARBA00023125"/>
    </source>
</evidence>
<evidence type="ECO:0000259" key="6">
    <source>
        <dbReference type="PROSITE" id="PS50048"/>
    </source>
</evidence>
<dbReference type="GO" id="GO:0009893">
    <property type="term" value="P:positive regulation of metabolic process"/>
    <property type="evidence" value="ECO:0007669"/>
    <property type="project" value="UniProtKB-ARBA"/>
</dbReference>
<dbReference type="GO" id="GO:0003677">
    <property type="term" value="F:DNA binding"/>
    <property type="evidence" value="ECO:0007669"/>
    <property type="project" value="UniProtKB-KW"/>
</dbReference>
<keyword evidence="4" id="KW-0804">Transcription</keyword>
<dbReference type="SUPFAM" id="SSF57701">
    <property type="entry name" value="Zn2/Cys6 DNA-binding domain"/>
    <property type="match status" value="1"/>
</dbReference>
<feature type="domain" description="Zn(2)-C6 fungal-type" evidence="6">
    <location>
        <begin position="7"/>
        <end position="37"/>
    </location>
</feature>
<dbReference type="SMART" id="SM00906">
    <property type="entry name" value="Fungal_trans"/>
    <property type="match status" value="1"/>
</dbReference>
<proteinExistence type="predicted"/>